<keyword evidence="2" id="KW-1185">Reference proteome</keyword>
<proteinExistence type="predicted"/>
<reference evidence="1" key="1">
    <citation type="submission" date="2021-05" db="UniProtKB">
        <authorList>
            <consortium name="EnsemblPlants"/>
        </authorList>
    </citation>
    <scope>IDENTIFICATION</scope>
    <source>
        <strain evidence="1">subsp. malaccensis</strain>
    </source>
</reference>
<evidence type="ECO:0000313" key="1">
    <source>
        <dbReference type="EnsemblPlants" id="Ma09_p05620.1"/>
    </source>
</evidence>
<organism evidence="1 2">
    <name type="scientific">Musa acuminata subsp. malaccensis</name>
    <name type="common">Wild banana</name>
    <name type="synonym">Musa malaccensis</name>
    <dbReference type="NCBI Taxonomy" id="214687"/>
    <lineage>
        <taxon>Eukaryota</taxon>
        <taxon>Viridiplantae</taxon>
        <taxon>Streptophyta</taxon>
        <taxon>Embryophyta</taxon>
        <taxon>Tracheophyta</taxon>
        <taxon>Spermatophyta</taxon>
        <taxon>Magnoliopsida</taxon>
        <taxon>Liliopsida</taxon>
        <taxon>Zingiberales</taxon>
        <taxon>Musaceae</taxon>
        <taxon>Musa</taxon>
    </lineage>
</organism>
<sequence length="32" mass="3752">MTIYMLNSQSACVIKYGIKSYISQHKHFPFES</sequence>
<protein>
    <submittedName>
        <fullName evidence="1">Uncharacterized protein</fullName>
    </submittedName>
</protein>
<dbReference type="InParanoid" id="A0A804KGC4"/>
<dbReference type="Proteomes" id="UP000012960">
    <property type="component" value="Unplaced"/>
</dbReference>
<accession>A0A804KGC4</accession>
<name>A0A804KGC4_MUSAM</name>
<dbReference type="EnsemblPlants" id="Ma09_t05620.1">
    <property type="protein sequence ID" value="Ma09_p05620.1"/>
    <property type="gene ID" value="Ma09_g05620"/>
</dbReference>
<dbReference type="AlphaFoldDB" id="A0A804KGC4"/>
<dbReference type="Gramene" id="Ma09_t05620.1">
    <property type="protein sequence ID" value="Ma09_p05620.1"/>
    <property type="gene ID" value="Ma09_g05620"/>
</dbReference>
<evidence type="ECO:0000313" key="2">
    <source>
        <dbReference type="Proteomes" id="UP000012960"/>
    </source>
</evidence>